<dbReference type="Proteomes" id="UP000677152">
    <property type="component" value="Chromosome"/>
</dbReference>
<accession>A0AA45L6J0</accession>
<evidence type="ECO:0000313" key="3">
    <source>
        <dbReference type="Proteomes" id="UP000677152"/>
    </source>
</evidence>
<name>A0AA45L6J0_9PSEU</name>
<organism evidence="2 3">
    <name type="scientific">Actinosynnema pretiosum subsp. pretiosum</name>
    <dbReference type="NCBI Taxonomy" id="103721"/>
    <lineage>
        <taxon>Bacteria</taxon>
        <taxon>Bacillati</taxon>
        <taxon>Actinomycetota</taxon>
        <taxon>Actinomycetes</taxon>
        <taxon>Pseudonocardiales</taxon>
        <taxon>Pseudonocardiaceae</taxon>
        <taxon>Actinosynnema</taxon>
    </lineage>
</organism>
<evidence type="ECO:0000313" key="2">
    <source>
        <dbReference type="EMBL" id="QUF03983.1"/>
    </source>
</evidence>
<dbReference type="AlphaFoldDB" id="A0AA45L6J0"/>
<feature type="region of interest" description="Disordered" evidence="1">
    <location>
        <begin position="1"/>
        <end position="21"/>
    </location>
</feature>
<proteinExistence type="predicted"/>
<sequence>MTHQHNRVTPRPAGGTARRSEVEIDQALGAARRMAVTAEPDDGPFAELAATYVALGELLESWQRNEFADGAQEYESQCADLTERLHALGAAQARHAEQRAAAWTAAAILPRRAGVR</sequence>
<gene>
    <name evidence="2" type="ORF">KCV87_32290</name>
</gene>
<protein>
    <submittedName>
        <fullName evidence="2">Uncharacterized protein</fullName>
    </submittedName>
</protein>
<evidence type="ECO:0000256" key="1">
    <source>
        <dbReference type="SAM" id="MobiDB-lite"/>
    </source>
</evidence>
<dbReference type="EMBL" id="CP073249">
    <property type="protein sequence ID" value="QUF03983.1"/>
    <property type="molecule type" value="Genomic_DNA"/>
</dbReference>
<reference evidence="2" key="1">
    <citation type="submission" date="2021-04" db="EMBL/GenBank/DDBJ databases">
        <title>Genomic sequence of Actinosynnema pretiosum subsp. pretiosum ATCC 31280 (C-14919).</title>
        <authorList>
            <person name="Bai L."/>
            <person name="Wang X."/>
            <person name="Xiao Y."/>
        </authorList>
    </citation>
    <scope>NUCLEOTIDE SEQUENCE</scope>
    <source>
        <strain evidence="2">ATCC 31280</strain>
    </source>
</reference>